<evidence type="ECO:0000313" key="6">
    <source>
        <dbReference type="Proteomes" id="UP000682134"/>
    </source>
</evidence>
<evidence type="ECO:0000256" key="3">
    <source>
        <dbReference type="SAM" id="Phobius"/>
    </source>
</evidence>
<keyword evidence="1" id="KW-0547">Nucleotide-binding</keyword>
<dbReference type="PROSITE" id="PS50011">
    <property type="entry name" value="PROTEIN_KINASE_DOM"/>
    <property type="match status" value="1"/>
</dbReference>
<comment type="caution">
    <text evidence="5">The sequence shown here is derived from an EMBL/GenBank/DDBJ whole genome shotgun (WGS) entry which is preliminary data.</text>
</comment>
<keyword evidence="5" id="KW-0418">Kinase</keyword>
<accession>A0A940SIF5</accession>
<dbReference type="AlphaFoldDB" id="A0A940SIF5"/>
<evidence type="ECO:0000256" key="1">
    <source>
        <dbReference type="PROSITE-ProRule" id="PRU10141"/>
    </source>
</evidence>
<evidence type="ECO:0000256" key="2">
    <source>
        <dbReference type="SAM" id="MobiDB-lite"/>
    </source>
</evidence>
<dbReference type="InterPro" id="IPR011009">
    <property type="entry name" value="Kinase-like_dom_sf"/>
</dbReference>
<feature type="compositionally biased region" description="Polar residues" evidence="2">
    <location>
        <begin position="279"/>
        <end position="298"/>
    </location>
</feature>
<feature type="region of interest" description="Disordered" evidence="2">
    <location>
        <begin position="275"/>
        <end position="301"/>
    </location>
</feature>
<dbReference type="Proteomes" id="UP000682134">
    <property type="component" value="Unassembled WGS sequence"/>
</dbReference>
<name>A0A940SIF5_9BACI</name>
<keyword evidence="3" id="KW-0812">Transmembrane</keyword>
<dbReference type="EMBL" id="JAGIYQ010000021">
    <property type="protein sequence ID" value="MBP0727247.1"/>
    <property type="molecule type" value="Genomic_DNA"/>
</dbReference>
<dbReference type="Pfam" id="PF00069">
    <property type="entry name" value="Pkinase"/>
    <property type="match status" value="1"/>
</dbReference>
<reference evidence="5" key="1">
    <citation type="submission" date="2021-04" db="EMBL/GenBank/DDBJ databases">
        <title>Genome seq and assembly of Bacillus sp.</title>
        <authorList>
            <person name="Chhetri G."/>
        </authorList>
    </citation>
    <scope>NUCLEOTIDE SEQUENCE</scope>
    <source>
        <strain evidence="5">RG28</strain>
    </source>
</reference>
<dbReference type="PANTHER" id="PTHR44167">
    <property type="entry name" value="OVARIAN-SPECIFIC SERINE/THREONINE-PROTEIN KINASE LOK-RELATED"/>
    <property type="match status" value="1"/>
</dbReference>
<evidence type="ECO:0000313" key="5">
    <source>
        <dbReference type="EMBL" id="MBP0727247.1"/>
    </source>
</evidence>
<dbReference type="InterPro" id="IPR017441">
    <property type="entry name" value="Protein_kinase_ATP_BS"/>
</dbReference>
<dbReference type="PANTHER" id="PTHR44167:SF24">
    <property type="entry name" value="SERINE_THREONINE-PROTEIN KINASE CHK2"/>
    <property type="match status" value="1"/>
</dbReference>
<dbReference type="SUPFAM" id="SSF56112">
    <property type="entry name" value="Protein kinase-like (PK-like)"/>
    <property type="match status" value="1"/>
</dbReference>
<proteinExistence type="predicted"/>
<sequence length="332" mass="37872">MTNLQNNGPISLTPGSKIVGKWNRIPYQIKYMLGSGANGTVYLASSQNGNVAIKISKESTNITNEVNVLKKLSQVQGSILGPSFIDVDDFTHPYTREPLYFYVMDYIEGQNVFTFLQKNELEWSCVLIAQLLSKLELLHEQGYIFGDLKTDNLIVTTGPHSIQWIDVGGVTPIGRAVKEFTEFFDRGYWELGTRKAEPTYDLFACAMILIHLHCKKQYTKNGKGINQLEEIINQNKSLTLYKTVLLKALTGKYTSAVQMKKDLLMCEQKRVRKQPVHYPQTSQNNKIKPAQHPQSASRIANKKNKKKHYWFETIILVLLAALGYALYFYYQL</sequence>
<dbReference type="PROSITE" id="PS00107">
    <property type="entry name" value="PROTEIN_KINASE_ATP"/>
    <property type="match status" value="1"/>
</dbReference>
<feature type="domain" description="Protein kinase" evidence="4">
    <location>
        <begin position="27"/>
        <end position="311"/>
    </location>
</feature>
<keyword evidence="3" id="KW-0472">Membrane</keyword>
<gene>
    <name evidence="5" type="ORF">J5Y03_19025</name>
</gene>
<keyword evidence="3" id="KW-1133">Transmembrane helix</keyword>
<dbReference type="Gene3D" id="1.10.510.10">
    <property type="entry name" value="Transferase(Phosphotransferase) domain 1"/>
    <property type="match status" value="1"/>
</dbReference>
<keyword evidence="6" id="KW-1185">Reference proteome</keyword>
<feature type="binding site" evidence="1">
    <location>
        <position position="54"/>
    </location>
    <ligand>
        <name>ATP</name>
        <dbReference type="ChEBI" id="CHEBI:30616"/>
    </ligand>
</feature>
<feature type="transmembrane region" description="Helical" evidence="3">
    <location>
        <begin position="309"/>
        <end position="330"/>
    </location>
</feature>
<keyword evidence="5" id="KW-0808">Transferase</keyword>
<protein>
    <submittedName>
        <fullName evidence="5">Protein kinase</fullName>
    </submittedName>
</protein>
<keyword evidence="1" id="KW-0067">ATP-binding</keyword>
<organism evidence="5 6">
    <name type="scientific">Gottfriedia endophytica</name>
    <dbReference type="NCBI Taxonomy" id="2820819"/>
    <lineage>
        <taxon>Bacteria</taxon>
        <taxon>Bacillati</taxon>
        <taxon>Bacillota</taxon>
        <taxon>Bacilli</taxon>
        <taxon>Bacillales</taxon>
        <taxon>Bacillaceae</taxon>
        <taxon>Gottfriedia</taxon>
    </lineage>
</organism>
<dbReference type="SMART" id="SM00220">
    <property type="entry name" value="S_TKc"/>
    <property type="match status" value="1"/>
</dbReference>
<dbReference type="InterPro" id="IPR000719">
    <property type="entry name" value="Prot_kinase_dom"/>
</dbReference>
<evidence type="ECO:0000259" key="4">
    <source>
        <dbReference type="PROSITE" id="PS50011"/>
    </source>
</evidence>
<dbReference type="GO" id="GO:0005524">
    <property type="term" value="F:ATP binding"/>
    <property type="evidence" value="ECO:0007669"/>
    <property type="project" value="UniProtKB-UniRule"/>
</dbReference>
<dbReference type="GO" id="GO:0004674">
    <property type="term" value="F:protein serine/threonine kinase activity"/>
    <property type="evidence" value="ECO:0007669"/>
    <property type="project" value="TreeGrafter"/>
</dbReference>